<comment type="caution">
    <text evidence="1">The sequence shown here is derived from an EMBL/GenBank/DDBJ whole genome shotgun (WGS) entry which is preliminary data.</text>
</comment>
<dbReference type="Proteomes" id="UP000239366">
    <property type="component" value="Unassembled WGS sequence"/>
</dbReference>
<evidence type="ECO:0000313" key="2">
    <source>
        <dbReference type="Proteomes" id="UP000239366"/>
    </source>
</evidence>
<organism evidence="1 2">
    <name type="scientific">Aureicoccus marinus</name>
    <dbReference type="NCBI Taxonomy" id="754435"/>
    <lineage>
        <taxon>Bacteria</taxon>
        <taxon>Pseudomonadati</taxon>
        <taxon>Bacteroidota</taxon>
        <taxon>Flavobacteriia</taxon>
        <taxon>Flavobacteriales</taxon>
        <taxon>Flavobacteriaceae</taxon>
        <taxon>Aureicoccus</taxon>
    </lineage>
</organism>
<accession>A0A2S7T4I2</accession>
<evidence type="ECO:0000313" key="1">
    <source>
        <dbReference type="EMBL" id="PQJ14498.1"/>
    </source>
</evidence>
<sequence>MGTFPQLAKWLKHADWEKVYSGIEGELPDDWQTPIVALHPKAKLTTQLTGILLAPVVLTLKKSFVKFLQDFDLPPHKTWPIHLVHRDQDIHDYLLFHISDPIDHILIDIEKSSFYAAEGIPFGGKLEGEPVQIKDAEEYKRVKLELKYENSSRSLYSSPAVFDFDRTTYDLIRMTNEPHLGYFVSQKLKDAMEEYGVTGNGWEEF</sequence>
<dbReference type="AlphaFoldDB" id="A0A2S7T4I2"/>
<dbReference type="EMBL" id="MQVX01000001">
    <property type="protein sequence ID" value="PQJ14498.1"/>
    <property type="molecule type" value="Genomic_DNA"/>
</dbReference>
<reference evidence="2" key="1">
    <citation type="submission" date="2016-11" db="EMBL/GenBank/DDBJ databases">
        <title>Trade-off between light-utilization and light-protection in marine flavobacteria.</title>
        <authorList>
            <person name="Kumagai Y."/>
            <person name="Yoshizawa S."/>
            <person name="Kogure K."/>
        </authorList>
    </citation>
    <scope>NUCLEOTIDE SEQUENCE [LARGE SCALE GENOMIC DNA]</scope>
    <source>
        <strain evidence="2">SG-18</strain>
    </source>
</reference>
<name>A0A2S7T4I2_9FLAO</name>
<protein>
    <submittedName>
        <fullName evidence="1">Uncharacterized protein</fullName>
    </submittedName>
</protein>
<keyword evidence="2" id="KW-1185">Reference proteome</keyword>
<proteinExistence type="predicted"/>
<gene>
    <name evidence="1" type="ORF">BST99_00880</name>
</gene>